<feature type="domain" description="RDD" evidence="7">
    <location>
        <begin position="14"/>
        <end position="146"/>
    </location>
</feature>
<feature type="transmembrane region" description="Helical" evidence="6">
    <location>
        <begin position="64"/>
        <end position="82"/>
    </location>
</feature>
<dbReference type="PANTHER" id="PTHR36115:SF10">
    <property type="entry name" value="RDD DOMAIN-CONTAINING PROTEIN"/>
    <property type="match status" value="1"/>
</dbReference>
<keyword evidence="2" id="KW-1003">Cell membrane</keyword>
<proteinExistence type="predicted"/>
<name>A0A7C9HLJ1_9GAMM</name>
<evidence type="ECO:0000256" key="5">
    <source>
        <dbReference type="ARBA" id="ARBA00023136"/>
    </source>
</evidence>
<comment type="caution">
    <text evidence="8">The sequence shown here is derived from an EMBL/GenBank/DDBJ whole genome shotgun (WGS) entry which is preliminary data.</text>
</comment>
<dbReference type="PANTHER" id="PTHR36115">
    <property type="entry name" value="PROLINE-RICH ANTIGEN HOMOLOG-RELATED"/>
    <property type="match status" value="1"/>
</dbReference>
<dbReference type="AlphaFoldDB" id="A0A7C9HLJ1"/>
<keyword evidence="3 6" id="KW-0812">Transmembrane</keyword>
<keyword evidence="5 6" id="KW-0472">Membrane</keyword>
<dbReference type="InterPro" id="IPR010432">
    <property type="entry name" value="RDD"/>
</dbReference>
<comment type="subcellular location">
    <subcellularLocation>
        <location evidence="1">Cell membrane</location>
        <topology evidence="1">Multi-pass membrane protein</topology>
    </subcellularLocation>
</comment>
<sequence length="167" mass="19302">MQTKIPPEEKPKALIFWRLFALLYDAFPVIALWFLASLAFTLAYTYVGHHDTHQNIPPFSPLQWLLWLVCWTIAGLYGVLSWRRGGQTLGMRPWRLRVTTPDGGKPTWRALWIRYAMGSVSLLAAGLGFWWAWIDRDRLTWHDRASQTRMLRDAKQRAPTLPPAQGG</sequence>
<dbReference type="InterPro" id="IPR051791">
    <property type="entry name" value="Pra-immunoreactive"/>
</dbReference>
<evidence type="ECO:0000256" key="1">
    <source>
        <dbReference type="ARBA" id="ARBA00004651"/>
    </source>
</evidence>
<dbReference type="Proteomes" id="UP000479692">
    <property type="component" value="Unassembled WGS sequence"/>
</dbReference>
<evidence type="ECO:0000259" key="7">
    <source>
        <dbReference type="Pfam" id="PF06271"/>
    </source>
</evidence>
<evidence type="ECO:0000256" key="2">
    <source>
        <dbReference type="ARBA" id="ARBA00022475"/>
    </source>
</evidence>
<dbReference type="EMBL" id="WOXT01000001">
    <property type="protein sequence ID" value="MUV13757.1"/>
    <property type="molecule type" value="Genomic_DNA"/>
</dbReference>
<feature type="transmembrane region" description="Helical" evidence="6">
    <location>
        <begin position="21"/>
        <end position="44"/>
    </location>
</feature>
<evidence type="ECO:0000313" key="9">
    <source>
        <dbReference type="Proteomes" id="UP000479692"/>
    </source>
</evidence>
<dbReference type="RefSeq" id="WP_156640945.1">
    <property type="nucleotide sequence ID" value="NZ_WOXT01000001.1"/>
</dbReference>
<accession>A0A7C9HLJ1</accession>
<evidence type="ECO:0000256" key="4">
    <source>
        <dbReference type="ARBA" id="ARBA00022989"/>
    </source>
</evidence>
<organism evidence="8 9">
    <name type="scientific">Noviluteimonas gilva</name>
    <dbReference type="NCBI Taxonomy" id="2682097"/>
    <lineage>
        <taxon>Bacteria</taxon>
        <taxon>Pseudomonadati</taxon>
        <taxon>Pseudomonadota</taxon>
        <taxon>Gammaproteobacteria</taxon>
        <taxon>Lysobacterales</taxon>
        <taxon>Lysobacteraceae</taxon>
        <taxon>Noviluteimonas</taxon>
    </lineage>
</organism>
<protein>
    <submittedName>
        <fullName evidence="8">RDD family protein</fullName>
    </submittedName>
</protein>
<evidence type="ECO:0000256" key="6">
    <source>
        <dbReference type="SAM" id="Phobius"/>
    </source>
</evidence>
<reference evidence="8 9" key="1">
    <citation type="submission" date="2019-12" db="EMBL/GenBank/DDBJ databases">
        <authorList>
            <person name="Xu J."/>
        </authorList>
    </citation>
    <scope>NUCLEOTIDE SEQUENCE [LARGE SCALE GENOMIC DNA]</scope>
    <source>
        <strain evidence="8 9">HX-5-24</strain>
    </source>
</reference>
<feature type="transmembrane region" description="Helical" evidence="6">
    <location>
        <begin position="115"/>
        <end position="134"/>
    </location>
</feature>
<keyword evidence="4 6" id="KW-1133">Transmembrane helix</keyword>
<evidence type="ECO:0000313" key="8">
    <source>
        <dbReference type="EMBL" id="MUV13757.1"/>
    </source>
</evidence>
<dbReference type="GO" id="GO:0005886">
    <property type="term" value="C:plasma membrane"/>
    <property type="evidence" value="ECO:0007669"/>
    <property type="project" value="UniProtKB-SubCell"/>
</dbReference>
<dbReference type="Pfam" id="PF06271">
    <property type="entry name" value="RDD"/>
    <property type="match status" value="1"/>
</dbReference>
<keyword evidence="9" id="KW-1185">Reference proteome</keyword>
<evidence type="ECO:0000256" key="3">
    <source>
        <dbReference type="ARBA" id="ARBA00022692"/>
    </source>
</evidence>
<gene>
    <name evidence="8" type="ORF">GN331_05985</name>
</gene>